<keyword evidence="10" id="KW-1185">Reference proteome</keyword>
<dbReference type="GO" id="GO:0004566">
    <property type="term" value="F:beta-glucuronidase activity"/>
    <property type="evidence" value="ECO:0007669"/>
    <property type="project" value="UniProtKB-EC"/>
</dbReference>
<dbReference type="GO" id="GO:0030246">
    <property type="term" value="F:carbohydrate binding"/>
    <property type="evidence" value="ECO:0007669"/>
    <property type="project" value="TreeGrafter"/>
</dbReference>
<dbReference type="Gene3D" id="2.60.120.260">
    <property type="entry name" value="Galactose-binding domain-like"/>
    <property type="match status" value="1"/>
</dbReference>
<dbReference type="InterPro" id="IPR006101">
    <property type="entry name" value="Glyco_hydro_2"/>
</dbReference>
<dbReference type="HOGENOM" id="CLU_006501_6_1_2"/>
<dbReference type="PRINTS" id="PR00132">
    <property type="entry name" value="GLHYDRLASE2"/>
</dbReference>
<dbReference type="PANTHER" id="PTHR10066">
    <property type="entry name" value="BETA-GLUCURONIDASE"/>
    <property type="match status" value="1"/>
</dbReference>
<dbReference type="CAZy" id="GH2">
    <property type="family name" value="Glycoside Hydrolase Family 2"/>
</dbReference>
<sequence length="575" mass="67001">MKTPRRPKLILNGFWNIKIDYSDSGEVEGFFKGFESSDVVYVPSSYNEQNPLWDGYAGIVWYQRRFYVPRDYSGKRARMIFKGAGYITRVWLNGIFVGEHEGSYTQFKFDVTDVIRYGDWNLLVVKIDNRISIDRIPPGRSINEVVYDFYPYGGIHRDVYLEFTSQEYINDLKIITTHKGYLYAEASISSSKLCEAIFRLRDRELKEIFMAKAPCINGKSSIETTLANVVPWEPEKPYLYTLEVELVVENQVVDAVEEYIGFRSIGIVDGKILINDKPVFLKGFSRHEDYPITGRYVPGSVLVRDFYLMKQIGANSFRTSHYPYSDEHLDLADSFGMLVILESPICLSGMPSNDDARKWCSNPIIIEKALKMVEEMVLQHRNRPSVVMYSILNEPPTDLEECAELARRLVEHIKKLDPTRPITFASHKRANDKALQYVDVISLNFYYGWYSEWGNIEEGLRKALDETGKIHQLFPSKPIIITEFGADAVIGLHSEPPLMWSEEYQAEFLRRYIEEFSRKEYIHGLHIWNFADFRTPQNHWRTMLNRKGIFTRERQPKLSVRIVKDLFSKIPTYRV</sequence>
<evidence type="ECO:0000256" key="4">
    <source>
        <dbReference type="ARBA" id="ARBA00022801"/>
    </source>
</evidence>
<dbReference type="Pfam" id="PF02836">
    <property type="entry name" value="Glyco_hydro_2_C"/>
    <property type="match status" value="1"/>
</dbReference>
<name>E0SR64_IGNAA</name>
<dbReference type="STRING" id="583356.Igag_0371"/>
<evidence type="ECO:0000313" key="10">
    <source>
        <dbReference type="Proteomes" id="UP000001304"/>
    </source>
</evidence>
<dbReference type="SUPFAM" id="SSF49785">
    <property type="entry name" value="Galactose-binding domain-like"/>
    <property type="match status" value="1"/>
</dbReference>
<comment type="similarity">
    <text evidence="1">Belongs to the glycosyl hydrolase 2 family.</text>
</comment>
<dbReference type="EC" id="3.2.1.31" evidence="2"/>
<dbReference type="SUPFAM" id="SSF49303">
    <property type="entry name" value="beta-Galactosidase/glucuronidase domain"/>
    <property type="match status" value="1"/>
</dbReference>
<evidence type="ECO:0000259" key="7">
    <source>
        <dbReference type="Pfam" id="PF02836"/>
    </source>
</evidence>
<evidence type="ECO:0000256" key="5">
    <source>
        <dbReference type="ARBA" id="ARBA00023295"/>
    </source>
</evidence>
<dbReference type="AlphaFoldDB" id="E0SR64"/>
<dbReference type="GO" id="GO:0019391">
    <property type="term" value="P:glucuronoside catabolic process"/>
    <property type="evidence" value="ECO:0007669"/>
    <property type="project" value="TreeGrafter"/>
</dbReference>
<dbReference type="Pfam" id="PF00703">
    <property type="entry name" value="Glyco_hydro_2"/>
    <property type="match status" value="1"/>
</dbReference>
<dbReference type="SUPFAM" id="SSF51445">
    <property type="entry name" value="(Trans)glycosidases"/>
    <property type="match status" value="1"/>
</dbReference>
<dbReference type="Proteomes" id="UP000001304">
    <property type="component" value="Chromosome"/>
</dbReference>
<dbReference type="Gene3D" id="3.20.20.80">
    <property type="entry name" value="Glycosidases"/>
    <property type="match status" value="1"/>
</dbReference>
<accession>E0SR64</accession>
<dbReference type="BioCyc" id="IAGG583356:GHAH-377-MONOMER"/>
<dbReference type="InterPro" id="IPR006104">
    <property type="entry name" value="Glyco_hydro_2_N"/>
</dbReference>
<dbReference type="InterPro" id="IPR036156">
    <property type="entry name" value="Beta-gal/glucu_dom_sf"/>
</dbReference>
<keyword evidence="4 9" id="KW-0378">Hydrolase</keyword>
<reference evidence="9 10" key="1">
    <citation type="journal article" date="2010" name="Stand. Genomic Sci.">
        <title>Complete genome sequence of Ignisphaera aggregans type strain (AQ1.S1).</title>
        <authorList>
            <person name="Goker M."/>
            <person name="Held B."/>
            <person name="Lapidus A."/>
            <person name="Nolan M."/>
            <person name="Spring S."/>
            <person name="Yasawong M."/>
            <person name="Lucas S."/>
            <person name="Glavina Del Rio T."/>
            <person name="Tice H."/>
            <person name="Cheng J.F."/>
            <person name="Goodwin L."/>
            <person name="Tapia R."/>
            <person name="Pitluck S."/>
            <person name="Liolios K."/>
            <person name="Ivanova N."/>
            <person name="Mavromatis K."/>
            <person name="Mikhailova N."/>
            <person name="Pati A."/>
            <person name="Chen A."/>
            <person name="Palaniappan K."/>
            <person name="Brambilla E."/>
            <person name="Land M."/>
            <person name="Hauser L."/>
            <person name="Chang Y.J."/>
            <person name="Jeffries C.D."/>
            <person name="Brettin T."/>
            <person name="Detter J.C."/>
            <person name="Han C."/>
            <person name="Rohde M."/>
            <person name="Sikorski J."/>
            <person name="Woyke T."/>
            <person name="Bristow J."/>
            <person name="Eisen J.A."/>
            <person name="Markowitz V."/>
            <person name="Hugenholtz P."/>
            <person name="Kyrpides N.C."/>
            <person name="Klenk H.P."/>
        </authorList>
    </citation>
    <scope>NUCLEOTIDE SEQUENCE [LARGE SCALE GENOMIC DNA]</scope>
    <source>
        <strain evidence="10">DSM 17230 / JCM 13409 / AQ1.S1</strain>
    </source>
</reference>
<dbReference type="InterPro" id="IPR008979">
    <property type="entry name" value="Galactose-bd-like_sf"/>
</dbReference>
<dbReference type="PANTHER" id="PTHR10066:SF67">
    <property type="entry name" value="BETA-GLUCURONIDASE"/>
    <property type="match status" value="1"/>
</dbReference>
<proteinExistence type="inferred from homology"/>
<feature type="domain" description="Glycoside hydrolase family 2 immunoglobulin-like beta-sandwich" evidence="6">
    <location>
        <begin position="211"/>
        <end position="263"/>
    </location>
</feature>
<feature type="domain" description="Glycosyl hydrolases family 2 sugar binding" evidence="8">
    <location>
        <begin position="35"/>
        <end position="161"/>
    </location>
</feature>
<dbReference type="GO" id="GO:0005975">
    <property type="term" value="P:carbohydrate metabolic process"/>
    <property type="evidence" value="ECO:0007669"/>
    <property type="project" value="InterPro"/>
</dbReference>
<feature type="domain" description="Glycoside hydrolase family 2 catalytic" evidence="7">
    <location>
        <begin position="267"/>
        <end position="570"/>
    </location>
</feature>
<dbReference type="InterPro" id="IPR017853">
    <property type="entry name" value="GH"/>
</dbReference>
<dbReference type="Gene3D" id="2.60.40.10">
    <property type="entry name" value="Immunoglobulins"/>
    <property type="match status" value="1"/>
</dbReference>
<organism evidence="9 10">
    <name type="scientific">Ignisphaera aggregans (strain DSM 17230 / JCM 13409 / AQ1.S1)</name>
    <dbReference type="NCBI Taxonomy" id="583356"/>
    <lineage>
        <taxon>Archaea</taxon>
        <taxon>Thermoproteota</taxon>
        <taxon>Thermoprotei</taxon>
        <taxon>Desulfurococcales</taxon>
        <taxon>Desulfurococcaceae</taxon>
        <taxon>Ignisphaera</taxon>
    </lineage>
</organism>
<keyword evidence="5 9" id="KW-0326">Glycosidase</keyword>
<protein>
    <recommendedName>
        <fullName evidence="3">Beta-glucuronidase</fullName>
        <ecNumber evidence="2">3.2.1.31</ecNumber>
    </recommendedName>
</protein>
<evidence type="ECO:0000256" key="1">
    <source>
        <dbReference type="ARBA" id="ARBA00007401"/>
    </source>
</evidence>
<dbReference type="FunFam" id="3.20.20.80:FF:000080">
    <property type="entry name" value="Beta-glucuronidase UidA"/>
    <property type="match status" value="1"/>
</dbReference>
<dbReference type="EMBL" id="CP002098">
    <property type="protein sequence ID" value="ADM27213.1"/>
    <property type="molecule type" value="Genomic_DNA"/>
</dbReference>
<gene>
    <name evidence="9" type="ordered locus">Igag_0371</name>
</gene>
<evidence type="ECO:0000256" key="2">
    <source>
        <dbReference type="ARBA" id="ARBA00012761"/>
    </source>
</evidence>
<evidence type="ECO:0000313" key="9">
    <source>
        <dbReference type="EMBL" id="ADM27213.1"/>
    </source>
</evidence>
<dbReference type="InterPro" id="IPR013783">
    <property type="entry name" value="Ig-like_fold"/>
</dbReference>
<dbReference type="Pfam" id="PF02837">
    <property type="entry name" value="Glyco_hydro_2_N"/>
    <property type="match status" value="1"/>
</dbReference>
<evidence type="ECO:0000259" key="8">
    <source>
        <dbReference type="Pfam" id="PF02837"/>
    </source>
</evidence>
<dbReference type="InterPro" id="IPR006102">
    <property type="entry name" value="Ig-like_GH2"/>
</dbReference>
<evidence type="ECO:0000259" key="6">
    <source>
        <dbReference type="Pfam" id="PF00703"/>
    </source>
</evidence>
<evidence type="ECO:0000256" key="3">
    <source>
        <dbReference type="ARBA" id="ARBA00016205"/>
    </source>
</evidence>
<dbReference type="InterPro" id="IPR006103">
    <property type="entry name" value="Glyco_hydro_2_cat"/>
</dbReference>
<dbReference type="KEGG" id="iag:Igag_0371"/>